<keyword evidence="9 16" id="KW-0406">Ion transport</keyword>
<comment type="function">
    <text evidence="16">Catalyzes the sodium-dependent uptake of extracellular L-proline.</text>
</comment>
<protein>
    <recommendedName>
        <fullName evidence="13 16">Sodium/proline symporter</fullName>
    </recommendedName>
    <alternativeName>
        <fullName evidence="14 16">Proline permease</fullName>
    </alternativeName>
</protein>
<evidence type="ECO:0000256" key="15">
    <source>
        <dbReference type="RuleBase" id="RU362091"/>
    </source>
</evidence>
<dbReference type="InterPro" id="IPR050277">
    <property type="entry name" value="Sodium:Solute_Symporter"/>
</dbReference>
<evidence type="ECO:0000313" key="18">
    <source>
        <dbReference type="Proteomes" id="UP000053718"/>
    </source>
</evidence>
<keyword evidence="8 16" id="KW-0915">Sodium</keyword>
<keyword evidence="16" id="KW-0029">Amino-acid transport</keyword>
<keyword evidence="6 16" id="KW-0769">Symport</keyword>
<comment type="catalytic activity">
    <reaction evidence="12">
        <text>L-proline(in) + Na(+)(in) = L-proline(out) + Na(+)(out)</text>
        <dbReference type="Rhea" id="RHEA:28967"/>
        <dbReference type="ChEBI" id="CHEBI:29101"/>
        <dbReference type="ChEBI" id="CHEBI:60039"/>
    </reaction>
</comment>
<dbReference type="PANTHER" id="PTHR48086:SF3">
    <property type="entry name" value="SODIUM_PROLINE SYMPORTER"/>
    <property type="match status" value="1"/>
</dbReference>
<dbReference type="GO" id="GO:0031402">
    <property type="term" value="F:sodium ion binding"/>
    <property type="evidence" value="ECO:0007669"/>
    <property type="project" value="UniProtKB-UniRule"/>
</dbReference>
<gene>
    <name evidence="17" type="ORF">IDAT_00620</name>
</gene>
<evidence type="ECO:0000256" key="8">
    <source>
        <dbReference type="ARBA" id="ARBA00023053"/>
    </source>
</evidence>
<feature type="transmembrane region" description="Helical" evidence="16">
    <location>
        <begin position="195"/>
        <end position="215"/>
    </location>
</feature>
<dbReference type="RefSeq" id="WP_034729200.1">
    <property type="nucleotide sequence ID" value="NZ_JPIN01000001.1"/>
</dbReference>
<dbReference type="InterPro" id="IPR001734">
    <property type="entry name" value="Na/solute_symporter"/>
</dbReference>
<feature type="transmembrane region" description="Helical" evidence="16">
    <location>
        <begin position="162"/>
        <end position="183"/>
    </location>
</feature>
<feature type="transmembrane region" description="Helical" evidence="16">
    <location>
        <begin position="243"/>
        <end position="266"/>
    </location>
</feature>
<dbReference type="NCBIfam" id="TIGR00813">
    <property type="entry name" value="sss"/>
    <property type="match status" value="1"/>
</dbReference>
<dbReference type="GO" id="GO:0015193">
    <property type="term" value="F:L-proline transmembrane transporter activity"/>
    <property type="evidence" value="ECO:0007669"/>
    <property type="project" value="TreeGrafter"/>
</dbReference>
<feature type="transmembrane region" description="Helical" evidence="16">
    <location>
        <begin position="377"/>
        <end position="397"/>
    </location>
</feature>
<proteinExistence type="inferred from homology"/>
<feature type="transmembrane region" description="Helical" evidence="16">
    <location>
        <begin position="465"/>
        <end position="486"/>
    </location>
</feature>
<evidence type="ECO:0000256" key="4">
    <source>
        <dbReference type="ARBA" id="ARBA00022475"/>
    </source>
</evidence>
<dbReference type="Proteomes" id="UP000053718">
    <property type="component" value="Unassembled WGS sequence"/>
</dbReference>
<organism evidence="17 18">
    <name type="scientific">Pseudidiomarina atlantica</name>
    <dbReference type="NCBI Taxonomy" id="1517416"/>
    <lineage>
        <taxon>Bacteria</taxon>
        <taxon>Pseudomonadati</taxon>
        <taxon>Pseudomonadota</taxon>
        <taxon>Gammaproteobacteria</taxon>
        <taxon>Alteromonadales</taxon>
        <taxon>Idiomarinaceae</taxon>
        <taxon>Pseudidiomarina</taxon>
    </lineage>
</organism>
<dbReference type="PROSITE" id="PS00457">
    <property type="entry name" value="NA_SOLUT_SYMP_2"/>
    <property type="match status" value="1"/>
</dbReference>
<comment type="caution">
    <text evidence="17">The sequence shown here is derived from an EMBL/GenBank/DDBJ whole genome shotgun (WGS) entry which is preliminary data.</text>
</comment>
<dbReference type="STRING" id="1517416.IDAT_00620"/>
<evidence type="ECO:0000256" key="16">
    <source>
        <dbReference type="RuleBase" id="RU366012"/>
    </source>
</evidence>
<feature type="transmembrane region" description="Helical" evidence="16">
    <location>
        <begin position="6"/>
        <end position="24"/>
    </location>
</feature>
<evidence type="ECO:0000256" key="5">
    <source>
        <dbReference type="ARBA" id="ARBA00022692"/>
    </source>
</evidence>
<dbReference type="InterPro" id="IPR018212">
    <property type="entry name" value="Na/solute_symporter_CS"/>
</dbReference>
<evidence type="ECO:0000256" key="14">
    <source>
        <dbReference type="ARBA" id="ARBA00082709"/>
    </source>
</evidence>
<dbReference type="Gene3D" id="1.20.1730.10">
    <property type="entry name" value="Sodium/glucose cotransporter"/>
    <property type="match status" value="1"/>
</dbReference>
<dbReference type="FunFam" id="1.20.1730.10:FF:000002">
    <property type="entry name" value="Sodium/proline symporter"/>
    <property type="match status" value="1"/>
</dbReference>
<keyword evidence="7 16" id="KW-1133">Transmembrane helix</keyword>
<comment type="subcellular location">
    <subcellularLocation>
        <location evidence="16">Cell inner membrane</location>
        <topology evidence="16">Multi-pass membrane protein</topology>
    </subcellularLocation>
    <subcellularLocation>
        <location evidence="1">Cell membrane</location>
        <topology evidence="1">Multi-pass membrane protein</topology>
    </subcellularLocation>
</comment>
<dbReference type="AlphaFoldDB" id="A0A094IPN8"/>
<dbReference type="PROSITE" id="PS50283">
    <property type="entry name" value="NA_SOLUT_SYMP_3"/>
    <property type="match status" value="1"/>
</dbReference>
<keyword evidence="10 16" id="KW-0472">Membrane</keyword>
<evidence type="ECO:0000256" key="1">
    <source>
        <dbReference type="ARBA" id="ARBA00004651"/>
    </source>
</evidence>
<dbReference type="eggNOG" id="COG0591">
    <property type="taxonomic scope" value="Bacteria"/>
</dbReference>
<name>A0A094IPN8_9GAMM</name>
<evidence type="ECO:0000256" key="9">
    <source>
        <dbReference type="ARBA" id="ARBA00023065"/>
    </source>
</evidence>
<sequence length="508" mass="54701">METGTLISLALYFIAMLGIGLYAYKKSTDDVSGYMLGGRRLGPGVTALSAGASDMSGWMLMGLPGAIYMSGVSQLWIAVGLVVGAYLNYIIVAPRLRMYTEVANDSITIPDYFANRFNDKARLLRVFSSVVIIVFFTLYTSASLVAGGKLFASSAFGLDYSLGLWVTAGVVCAYTLFGGFLAVSMTDFVQGCIMFLALVLVPIVAIFDLGGVASVTDQVRTMNPDFLDFFRDGSIADSTVNQLSFLGIISLLAWGLGYFGQPHIIVRFMAIRSVKDIPAARRIGITWMTVSIIGAMITGFVGIAYVAETKMTLNDAETIFIIFSQFLFHPLIAGFLLAAILAAIMSTISSQLLVTSSSLTEDFYKAFLRRDASQKELVLVGRISVLIVSLVAIALAWNPENTILGLVANAWAGFGAAFGPVIILSLFWKRMNLQGALSGMLVGAATVLFWIYAPVLEDGAALSSVVYEIIPGFILCTVAIIVVSLLTEAPATNLTNTFEQMEKRMDEV</sequence>
<dbReference type="EMBL" id="JPIN01000001">
    <property type="protein sequence ID" value="KFZ29645.1"/>
    <property type="molecule type" value="Genomic_DNA"/>
</dbReference>
<evidence type="ECO:0000256" key="10">
    <source>
        <dbReference type="ARBA" id="ARBA00023136"/>
    </source>
</evidence>
<dbReference type="CDD" id="cd11475">
    <property type="entry name" value="SLC5sbd_PutP"/>
    <property type="match status" value="1"/>
</dbReference>
<feature type="transmembrane region" description="Helical" evidence="16">
    <location>
        <begin position="435"/>
        <end position="453"/>
    </location>
</feature>
<dbReference type="Pfam" id="PF00474">
    <property type="entry name" value="SSF"/>
    <property type="match status" value="1"/>
</dbReference>
<evidence type="ECO:0000313" key="17">
    <source>
        <dbReference type="EMBL" id="KFZ29645.1"/>
    </source>
</evidence>
<dbReference type="PANTHER" id="PTHR48086">
    <property type="entry name" value="SODIUM/PROLINE SYMPORTER-RELATED"/>
    <property type="match status" value="1"/>
</dbReference>
<feature type="transmembrane region" description="Helical" evidence="16">
    <location>
        <begin position="403"/>
        <end position="428"/>
    </location>
</feature>
<comment type="similarity">
    <text evidence="2 15">Belongs to the sodium:solute symporter (SSF) (TC 2.A.21) family.</text>
</comment>
<evidence type="ECO:0000256" key="6">
    <source>
        <dbReference type="ARBA" id="ARBA00022847"/>
    </source>
</evidence>
<dbReference type="PROSITE" id="PS00456">
    <property type="entry name" value="NA_SOLUT_SYMP_1"/>
    <property type="match status" value="1"/>
</dbReference>
<keyword evidence="11 16" id="KW-0739">Sodium transport</keyword>
<dbReference type="InterPro" id="IPR038377">
    <property type="entry name" value="Na/Glc_symporter_sf"/>
</dbReference>
<keyword evidence="18" id="KW-1185">Reference proteome</keyword>
<evidence type="ECO:0000256" key="7">
    <source>
        <dbReference type="ARBA" id="ARBA00022989"/>
    </source>
</evidence>
<dbReference type="InterPro" id="IPR011851">
    <property type="entry name" value="Na/Pro_symporter"/>
</dbReference>
<dbReference type="OrthoDB" id="9789704at2"/>
<feature type="transmembrane region" description="Helical" evidence="16">
    <location>
        <begin position="75"/>
        <end position="92"/>
    </location>
</feature>
<feature type="transmembrane region" description="Helical" evidence="16">
    <location>
        <begin position="319"/>
        <end position="344"/>
    </location>
</feature>
<keyword evidence="5 16" id="KW-0812">Transmembrane</keyword>
<feature type="transmembrane region" description="Helical" evidence="16">
    <location>
        <begin position="123"/>
        <end position="142"/>
    </location>
</feature>
<keyword evidence="3 16" id="KW-0813">Transport</keyword>
<accession>A0A094IPN8</accession>
<dbReference type="GO" id="GO:0015824">
    <property type="term" value="P:proline transport"/>
    <property type="evidence" value="ECO:0007669"/>
    <property type="project" value="UniProtKB-UniRule"/>
</dbReference>
<feature type="transmembrane region" description="Helical" evidence="16">
    <location>
        <begin position="287"/>
        <end position="307"/>
    </location>
</feature>
<dbReference type="GO" id="GO:0005886">
    <property type="term" value="C:plasma membrane"/>
    <property type="evidence" value="ECO:0007669"/>
    <property type="project" value="UniProtKB-SubCell"/>
</dbReference>
<reference evidence="17 18" key="1">
    <citation type="submission" date="2014-06" db="EMBL/GenBank/DDBJ databases">
        <title>Draft genome sequence of Idiomarina sp. MCCC 1A10513.</title>
        <authorList>
            <person name="Du J."/>
            <person name="Lai Q."/>
            <person name="Shao Z."/>
        </authorList>
    </citation>
    <scope>NUCLEOTIDE SEQUENCE [LARGE SCALE GENOMIC DNA]</scope>
    <source>
        <strain evidence="17 18">MCCC 1A10513</strain>
    </source>
</reference>
<dbReference type="GO" id="GO:0005298">
    <property type="term" value="F:proline:sodium symporter activity"/>
    <property type="evidence" value="ECO:0007669"/>
    <property type="project" value="UniProtKB-UniRule"/>
</dbReference>
<evidence type="ECO:0000256" key="12">
    <source>
        <dbReference type="ARBA" id="ARBA00033708"/>
    </source>
</evidence>
<evidence type="ECO:0000256" key="3">
    <source>
        <dbReference type="ARBA" id="ARBA00022448"/>
    </source>
</evidence>
<keyword evidence="16" id="KW-0997">Cell inner membrane</keyword>
<keyword evidence="4" id="KW-1003">Cell membrane</keyword>
<dbReference type="NCBIfam" id="TIGR02121">
    <property type="entry name" value="Na_Pro_sym"/>
    <property type="match status" value="1"/>
</dbReference>
<evidence type="ECO:0000256" key="11">
    <source>
        <dbReference type="ARBA" id="ARBA00023201"/>
    </source>
</evidence>
<evidence type="ECO:0000256" key="2">
    <source>
        <dbReference type="ARBA" id="ARBA00006434"/>
    </source>
</evidence>
<evidence type="ECO:0000256" key="13">
    <source>
        <dbReference type="ARBA" id="ARBA00067214"/>
    </source>
</evidence>